<dbReference type="AlphaFoldDB" id="A0A2U1LLU2"/>
<keyword evidence="5" id="KW-1185">Reference proteome</keyword>
<feature type="region of interest" description="Disordered" evidence="2">
    <location>
        <begin position="210"/>
        <end position="285"/>
    </location>
</feature>
<dbReference type="PANTHER" id="PTHR31286:SF178">
    <property type="entry name" value="DUF4283 DOMAIN-CONTAINING PROTEIN"/>
    <property type="match status" value="1"/>
</dbReference>
<gene>
    <name evidence="4" type="ORF">CTI12_AA455450</name>
</gene>
<comment type="caution">
    <text evidence="4">The sequence shown here is derived from an EMBL/GenBank/DDBJ whole genome shotgun (WGS) entry which is preliminary data.</text>
</comment>
<dbReference type="OrthoDB" id="1750790at2759"/>
<evidence type="ECO:0000256" key="2">
    <source>
        <dbReference type="SAM" id="MobiDB-lite"/>
    </source>
</evidence>
<keyword evidence="1" id="KW-0863">Zinc-finger</keyword>
<evidence type="ECO:0000256" key="1">
    <source>
        <dbReference type="PROSITE-ProRule" id="PRU00047"/>
    </source>
</evidence>
<feature type="region of interest" description="Disordered" evidence="2">
    <location>
        <begin position="456"/>
        <end position="475"/>
    </location>
</feature>
<evidence type="ECO:0000313" key="5">
    <source>
        <dbReference type="Proteomes" id="UP000245207"/>
    </source>
</evidence>
<dbReference type="InterPro" id="IPR025558">
    <property type="entry name" value="DUF4283"/>
</dbReference>
<proteinExistence type="predicted"/>
<dbReference type="InterPro" id="IPR025836">
    <property type="entry name" value="Zn_knuckle_CX2CX4HX4C"/>
</dbReference>
<reference evidence="4 5" key="1">
    <citation type="journal article" date="2018" name="Mol. Plant">
        <title>The genome of Artemisia annua provides insight into the evolution of Asteraceae family and artemisinin biosynthesis.</title>
        <authorList>
            <person name="Shen Q."/>
            <person name="Zhang L."/>
            <person name="Liao Z."/>
            <person name="Wang S."/>
            <person name="Yan T."/>
            <person name="Shi P."/>
            <person name="Liu M."/>
            <person name="Fu X."/>
            <person name="Pan Q."/>
            <person name="Wang Y."/>
            <person name="Lv Z."/>
            <person name="Lu X."/>
            <person name="Zhang F."/>
            <person name="Jiang W."/>
            <person name="Ma Y."/>
            <person name="Chen M."/>
            <person name="Hao X."/>
            <person name="Li L."/>
            <person name="Tang Y."/>
            <person name="Lv G."/>
            <person name="Zhou Y."/>
            <person name="Sun X."/>
            <person name="Brodelius P.E."/>
            <person name="Rose J.K.C."/>
            <person name="Tang K."/>
        </authorList>
    </citation>
    <scope>NUCLEOTIDE SEQUENCE [LARGE SCALE GENOMIC DNA]</scope>
    <source>
        <strain evidence="5">cv. Huhao1</strain>
        <tissue evidence="4">Leaf</tissue>
    </source>
</reference>
<dbReference type="STRING" id="35608.A0A2U1LLU2"/>
<sequence>MANTPPENCLLGKVIADNHIVHKQSVISILRNAWKNYNPVNISPWKNNFFKFAFENKEDIRKILHDSPWSVMGYYVAFAPWDSNKTLNELEFNRGEFWIQVHDLPLGMLSSEYATELANSLGKLIELDCVDEGPQTDRDFLRFRVEIDITKPLVPGFFISRSGGKESWVTFKYERLSDFCYRCGCLGHGRESCTNNVIAKYEGKWSSEMRAPTVRRLQKPNQHQHTSRFPKHLTPTTTHSQKPKQQPSSTTSSQPPITDIPHSPGICEHYTATSSSSQEAETSTITTDTTLVCSDYYVTEPPEFVTPPTPLIPRNVSIDVSLAAALSKLNMKRKCDDESLDSSSGKRMKSLSWGVSNVSYRHISPTINVDANQPNDKIICDNREPDNSFDQRVATSQSLARNSLTHRPPLIVVSERKRRGRPKGNNITIMGTSGSNLLESSDDLIDVPVEMEEFNPSKNSQRVVVADPKQPHAKC</sequence>
<dbReference type="GO" id="GO:0008270">
    <property type="term" value="F:zinc ion binding"/>
    <property type="evidence" value="ECO:0007669"/>
    <property type="project" value="UniProtKB-KW"/>
</dbReference>
<evidence type="ECO:0000313" key="4">
    <source>
        <dbReference type="EMBL" id="PWA49962.1"/>
    </source>
</evidence>
<feature type="compositionally biased region" description="Low complexity" evidence="2">
    <location>
        <begin position="243"/>
        <end position="256"/>
    </location>
</feature>
<feature type="compositionally biased region" description="Low complexity" evidence="2">
    <location>
        <begin position="271"/>
        <end position="285"/>
    </location>
</feature>
<dbReference type="PANTHER" id="PTHR31286">
    <property type="entry name" value="GLYCINE-RICH CELL WALL STRUCTURAL PROTEIN 1.8-LIKE"/>
    <property type="match status" value="1"/>
</dbReference>
<accession>A0A2U1LLU2</accession>
<dbReference type="InterPro" id="IPR001878">
    <property type="entry name" value="Znf_CCHC"/>
</dbReference>
<dbReference type="GO" id="GO:0003676">
    <property type="term" value="F:nucleic acid binding"/>
    <property type="evidence" value="ECO:0007669"/>
    <property type="project" value="InterPro"/>
</dbReference>
<evidence type="ECO:0000259" key="3">
    <source>
        <dbReference type="PROSITE" id="PS50158"/>
    </source>
</evidence>
<keyword evidence="1" id="KW-0862">Zinc</keyword>
<dbReference type="Pfam" id="PF14111">
    <property type="entry name" value="DUF4283"/>
    <property type="match status" value="1"/>
</dbReference>
<dbReference type="Pfam" id="PF14392">
    <property type="entry name" value="zf-CCHC_4"/>
    <property type="match status" value="1"/>
</dbReference>
<dbReference type="EMBL" id="PKPP01008712">
    <property type="protein sequence ID" value="PWA49962.1"/>
    <property type="molecule type" value="Genomic_DNA"/>
</dbReference>
<name>A0A2U1LLU2_ARTAN</name>
<dbReference type="InterPro" id="IPR040256">
    <property type="entry name" value="At4g02000-like"/>
</dbReference>
<organism evidence="4 5">
    <name type="scientific">Artemisia annua</name>
    <name type="common">Sweet wormwood</name>
    <dbReference type="NCBI Taxonomy" id="35608"/>
    <lineage>
        <taxon>Eukaryota</taxon>
        <taxon>Viridiplantae</taxon>
        <taxon>Streptophyta</taxon>
        <taxon>Embryophyta</taxon>
        <taxon>Tracheophyta</taxon>
        <taxon>Spermatophyta</taxon>
        <taxon>Magnoliopsida</taxon>
        <taxon>eudicotyledons</taxon>
        <taxon>Gunneridae</taxon>
        <taxon>Pentapetalae</taxon>
        <taxon>asterids</taxon>
        <taxon>campanulids</taxon>
        <taxon>Asterales</taxon>
        <taxon>Asteraceae</taxon>
        <taxon>Asteroideae</taxon>
        <taxon>Anthemideae</taxon>
        <taxon>Artemisiinae</taxon>
        <taxon>Artemisia</taxon>
    </lineage>
</organism>
<keyword evidence="1" id="KW-0479">Metal-binding</keyword>
<dbReference type="Proteomes" id="UP000245207">
    <property type="component" value="Unassembled WGS sequence"/>
</dbReference>
<feature type="domain" description="CCHC-type" evidence="3">
    <location>
        <begin position="180"/>
        <end position="195"/>
    </location>
</feature>
<protein>
    <recommendedName>
        <fullName evidence="3">CCHC-type domain-containing protein</fullName>
    </recommendedName>
</protein>
<dbReference type="PROSITE" id="PS50158">
    <property type="entry name" value="ZF_CCHC"/>
    <property type="match status" value="1"/>
</dbReference>